<dbReference type="Proteomes" id="UP000887580">
    <property type="component" value="Unplaced"/>
</dbReference>
<dbReference type="WBParaSite" id="PS1159_v2.g5798.t1">
    <property type="protein sequence ID" value="PS1159_v2.g5798.t1"/>
    <property type="gene ID" value="PS1159_v2.g5798"/>
</dbReference>
<accession>A0AC35GIY1</accession>
<evidence type="ECO:0000313" key="2">
    <source>
        <dbReference type="WBParaSite" id="PS1159_v2.g5798.t1"/>
    </source>
</evidence>
<protein>
    <submittedName>
        <fullName evidence="2">Cation-transporting P-type ATPase N-terminal domain-containing protein</fullName>
    </submittedName>
</protein>
<sequence>MSLRNRKITDSNNNSNSNKASKNEIKPPWIPGLKFWKKKKVVPTQDNADGKRDLSSAFSEHTWDAEELSLNHTQSNINLKQPQQSKGLSQAAAADLLLRNGPNALPKPKEISDLRLFLKQFANLLWILLLVTDALSLIAFIANPKELSQLWVTIIIFVMIFGMCCISFMHEREARKVVAGFQNLLPESCVVIRDGREQAMSAEELVNGDIILIKNGTRVPADARVIYCSQLKLETSSITGESEPVEYQWEAVTEDTSIFEARNVAFNGSLCVDGEGVAVVIRTGTKTVIGQIADMTTGQLANKSRLEIQLLRYVIFLIFAATVLGLGVFVAGGFVHKWKNVIELLCNGFLVCAIGMVPVGMPATVTSIIALVAQRLAKKNVFLKRLDIVEALGSVNIIASDKTGTLTKNVMTVTDCWYYDEFINGKPDRQKTISPGQKSDLDNFVSPIRDILELMSVCNASKFLDDEDSEKTSIDMEPKFQTSLDIEKAGNQQKPASGAPSEVAMIRYTDDLIDIDAARRNHDIVFEIPFNSKRKWHLMIAKEEVFGDGQAQYKLMIKGASEILVRHCTQILTKDGPIDFDAEANEKFQTAYDTFGSHGRRVLGFFYKQFVDDANIDFDYEKGNFDIEDLIFAGICAIMDPPRDETAMAIEQCRTAGIKVFMVTGDHYLTAQAIAREINLIQDVPGQPKDYDVLHGERISQLTDSEWDELLKKRSLVFARTTPEQKLLIVEQCQKRKQIIAMTGDGVNDSPALKRADIGIAMGSGSDVAKQAADIILMDDNFASIVGAVQEGRLMFDNIKKLLAYVAIHSTPEIWPIVINFCFGFPLGITSLQVLSIDLGTEIAPGIAMAKEPMEGDLMERPPRRRDKTLVSNTLLFFSYGYGGLIQSIGCFLSYLVVFWMHGIPISDLWMSSLTYWKEDAPDFITSNNKTFNAEYQLYIQRQACSAWQMGIVFGQFFMILCVRTRRQSIFTHGIFRNLQSIGAMILEVVLVCIMIYVPGINKFFGGAPIPVQCWLMVAGVGLATLAFNEFRKLLIRLSPQNPVIRIFKW</sequence>
<proteinExistence type="predicted"/>
<name>A0AC35GIY1_9BILA</name>
<reference evidence="2" key="1">
    <citation type="submission" date="2022-11" db="UniProtKB">
        <authorList>
            <consortium name="WormBaseParasite"/>
        </authorList>
    </citation>
    <scope>IDENTIFICATION</scope>
</reference>
<organism evidence="1 2">
    <name type="scientific">Panagrolaimus sp. PS1159</name>
    <dbReference type="NCBI Taxonomy" id="55785"/>
    <lineage>
        <taxon>Eukaryota</taxon>
        <taxon>Metazoa</taxon>
        <taxon>Ecdysozoa</taxon>
        <taxon>Nematoda</taxon>
        <taxon>Chromadorea</taxon>
        <taxon>Rhabditida</taxon>
        <taxon>Tylenchina</taxon>
        <taxon>Panagrolaimomorpha</taxon>
        <taxon>Panagrolaimoidea</taxon>
        <taxon>Panagrolaimidae</taxon>
        <taxon>Panagrolaimus</taxon>
    </lineage>
</organism>
<evidence type="ECO:0000313" key="1">
    <source>
        <dbReference type="Proteomes" id="UP000887580"/>
    </source>
</evidence>